<name>A0A433Q5S3_9FUNG</name>
<evidence type="ECO:0000313" key="2">
    <source>
        <dbReference type="EMBL" id="RUS25127.1"/>
    </source>
</evidence>
<sequence length="219" mass="25081">MQKIDELKVDSEMDRYTKRIYDFLCEKGNNDLIKSHTNEHNLWDGAFCDKTPEYSESPHVGLVEVSGGTDGCSKAKLTSDLLKVAKGMQQQLKRVAMSVQGFDLNRCRRLKVVGAQIVSNHVYMQAMCCLDKNAFVMWEWADTILPRSMNDISSLHKTITSVLTFREVILSTRKLVQEMKKEEAELSENVVRDGLSSPLRPDESPWNDWFSDVKKNSRE</sequence>
<accession>A0A433Q5S3</accession>
<dbReference type="AlphaFoldDB" id="A0A433Q5S3"/>
<evidence type="ECO:0000256" key="1">
    <source>
        <dbReference type="SAM" id="MobiDB-lite"/>
    </source>
</evidence>
<proteinExistence type="predicted"/>
<feature type="region of interest" description="Disordered" evidence="1">
    <location>
        <begin position="187"/>
        <end position="219"/>
    </location>
</feature>
<protein>
    <submittedName>
        <fullName evidence="2">Uncharacterized protein</fullName>
    </submittedName>
</protein>
<keyword evidence="3" id="KW-1185">Reference proteome</keyword>
<reference evidence="2 3" key="1">
    <citation type="journal article" date="2018" name="New Phytol.">
        <title>Phylogenomics of Endogonaceae and evolution of mycorrhizas within Mucoromycota.</title>
        <authorList>
            <person name="Chang Y."/>
            <person name="Desiro A."/>
            <person name="Na H."/>
            <person name="Sandor L."/>
            <person name="Lipzen A."/>
            <person name="Clum A."/>
            <person name="Barry K."/>
            <person name="Grigoriev I.V."/>
            <person name="Martin F.M."/>
            <person name="Stajich J.E."/>
            <person name="Smith M.E."/>
            <person name="Bonito G."/>
            <person name="Spatafora J.W."/>
        </authorList>
    </citation>
    <scope>NUCLEOTIDE SEQUENCE [LARGE SCALE GENOMIC DNA]</scope>
    <source>
        <strain evidence="2 3">AD002</strain>
    </source>
</reference>
<comment type="caution">
    <text evidence="2">The sequence shown here is derived from an EMBL/GenBank/DDBJ whole genome shotgun (WGS) entry which is preliminary data.</text>
</comment>
<dbReference type="EMBL" id="RBNJ01013842">
    <property type="protein sequence ID" value="RUS25127.1"/>
    <property type="molecule type" value="Genomic_DNA"/>
</dbReference>
<organism evidence="2 3">
    <name type="scientific">Jimgerdemannia flammicorona</name>
    <dbReference type="NCBI Taxonomy" id="994334"/>
    <lineage>
        <taxon>Eukaryota</taxon>
        <taxon>Fungi</taxon>
        <taxon>Fungi incertae sedis</taxon>
        <taxon>Mucoromycota</taxon>
        <taxon>Mucoromycotina</taxon>
        <taxon>Endogonomycetes</taxon>
        <taxon>Endogonales</taxon>
        <taxon>Endogonaceae</taxon>
        <taxon>Jimgerdemannia</taxon>
    </lineage>
</organism>
<gene>
    <name evidence="2" type="ORF">BC938DRAFT_472592</name>
</gene>
<dbReference type="Proteomes" id="UP000274822">
    <property type="component" value="Unassembled WGS sequence"/>
</dbReference>
<evidence type="ECO:0000313" key="3">
    <source>
        <dbReference type="Proteomes" id="UP000274822"/>
    </source>
</evidence>